<evidence type="ECO:0000313" key="3">
    <source>
        <dbReference type="EMBL" id="RMW98643.1"/>
    </source>
</evidence>
<dbReference type="SUPFAM" id="SSF63411">
    <property type="entry name" value="LuxS/MPP-like metallohydrolase"/>
    <property type="match status" value="2"/>
</dbReference>
<evidence type="ECO:0000259" key="2">
    <source>
        <dbReference type="Pfam" id="PF05193"/>
    </source>
</evidence>
<feature type="domain" description="Peptidase M16 C-terminal" evidence="2">
    <location>
        <begin position="201"/>
        <end position="379"/>
    </location>
</feature>
<proteinExistence type="predicted"/>
<feature type="domain" description="Peptidase M16 N-terminal" evidence="1">
    <location>
        <begin position="43"/>
        <end position="193"/>
    </location>
</feature>
<comment type="caution">
    <text evidence="3">The sequence shown here is derived from an EMBL/GenBank/DDBJ whole genome shotgun (WGS) entry which is preliminary data.</text>
</comment>
<dbReference type="EMBL" id="RDQM01000007">
    <property type="protein sequence ID" value="RMW98643.1"/>
    <property type="molecule type" value="Genomic_DNA"/>
</dbReference>
<gene>
    <name evidence="3" type="ORF">EBQ26_07060</name>
</gene>
<organism evidence="3 4">
    <name type="scientific">Allofranklinella schreckenbergeri</name>
    <dbReference type="NCBI Taxonomy" id="1076744"/>
    <lineage>
        <taxon>Bacteria</taxon>
        <taxon>Pseudomonadati</taxon>
        <taxon>Pseudomonadota</taxon>
        <taxon>Betaproteobacteria</taxon>
        <taxon>Burkholderiales</taxon>
        <taxon>Comamonadaceae</taxon>
        <taxon>Allofranklinella</taxon>
    </lineage>
</organism>
<evidence type="ECO:0000313" key="4">
    <source>
        <dbReference type="Proteomes" id="UP000267521"/>
    </source>
</evidence>
<dbReference type="Pfam" id="PF00675">
    <property type="entry name" value="Peptidase_M16"/>
    <property type="match status" value="1"/>
</dbReference>
<dbReference type="AlphaFoldDB" id="A0A3M6Q627"/>
<accession>A0A3M6Q627</accession>
<dbReference type="Proteomes" id="UP000267521">
    <property type="component" value="Unassembled WGS sequence"/>
</dbReference>
<dbReference type="InterPro" id="IPR011765">
    <property type="entry name" value="Pept_M16_N"/>
</dbReference>
<sequence>MACALLLPLAHAQPPQAQLPHTQNPPGLLPIEHWRQPNGAQVWLVRSPSLPMVDVQIDFDGGARRDPANQAGLAAATAAMLTKGVRAQAGQPALDEDGLGQAWADLGASFSASASEDRFTLHLRSLTDAALLPQAAALAARQIGHSAWPQAVWQRERQRWSASLREAQTRPATIAQQAFAHAVYGDHPYGYQTTEQTLARISVGDMQRFYAAHVQPCRAKVSIVGQIEREPASQLVAQLLSGLPQEACVALPELPAVAPLTGPSEQRLPFAAQQAQVLIGQPGIRRSDPDFLPLLVANHILGGSGFGSRLMEQVREKRGLTYGVYSSFSPGNHEGAFSIHLQTRADQAQAAADLVLQVVAEFVAQGPTDKELQDAKANLIGGFALRLDSNAKLLGNVANIAWNNLPLDYLDTWTHNVQALTGQDIHRAVQRVLRPDALATVIVGGSAPANAR</sequence>
<protein>
    <submittedName>
        <fullName evidence="3">Insulinase family protein</fullName>
    </submittedName>
</protein>
<name>A0A3M6Q627_9BURK</name>
<dbReference type="GO" id="GO:0046872">
    <property type="term" value="F:metal ion binding"/>
    <property type="evidence" value="ECO:0007669"/>
    <property type="project" value="InterPro"/>
</dbReference>
<dbReference type="InterPro" id="IPR007863">
    <property type="entry name" value="Peptidase_M16_C"/>
</dbReference>
<dbReference type="PANTHER" id="PTHR11851:SF224">
    <property type="entry name" value="PROCESSING PROTEASE"/>
    <property type="match status" value="1"/>
</dbReference>
<evidence type="ECO:0000259" key="1">
    <source>
        <dbReference type="Pfam" id="PF00675"/>
    </source>
</evidence>
<dbReference type="Gene3D" id="3.30.830.10">
    <property type="entry name" value="Metalloenzyme, LuxS/M16 peptidase-like"/>
    <property type="match status" value="2"/>
</dbReference>
<dbReference type="PANTHER" id="PTHR11851">
    <property type="entry name" value="METALLOPROTEASE"/>
    <property type="match status" value="1"/>
</dbReference>
<dbReference type="InterPro" id="IPR011249">
    <property type="entry name" value="Metalloenz_LuxS/M16"/>
</dbReference>
<dbReference type="InterPro" id="IPR050361">
    <property type="entry name" value="MPP/UQCRC_Complex"/>
</dbReference>
<dbReference type="Pfam" id="PF05193">
    <property type="entry name" value="Peptidase_M16_C"/>
    <property type="match status" value="1"/>
</dbReference>
<reference evidence="3 4" key="1">
    <citation type="submission" date="2018-10" db="EMBL/GenBank/DDBJ databases">
        <title>Comamonadaceae CDC group NO-1 genome sequencing and assembly.</title>
        <authorList>
            <person name="Bernier A.-M."/>
            <person name="Bernard K."/>
        </authorList>
    </citation>
    <scope>NUCLEOTIDE SEQUENCE [LARGE SCALE GENOMIC DNA]</scope>
    <source>
        <strain evidence="3 4">NML970147</strain>
    </source>
</reference>